<evidence type="ECO:0000313" key="2">
    <source>
        <dbReference type="Proteomes" id="UP001230426"/>
    </source>
</evidence>
<evidence type="ECO:0000313" key="1">
    <source>
        <dbReference type="EMBL" id="MDP9861647.1"/>
    </source>
</evidence>
<gene>
    <name evidence="1" type="ORF">J2S55_000906</name>
</gene>
<reference evidence="1 2" key="1">
    <citation type="submission" date="2023-07" db="EMBL/GenBank/DDBJ databases">
        <title>Sequencing the genomes of 1000 actinobacteria strains.</title>
        <authorList>
            <person name="Klenk H.-P."/>
        </authorList>
    </citation>
    <scope>NUCLEOTIDE SEQUENCE [LARGE SCALE GENOMIC DNA]</scope>
    <source>
        <strain evidence="1 2">DSM 44109</strain>
    </source>
</reference>
<organism evidence="1 2">
    <name type="scientific">Streptosporangium brasiliense</name>
    <dbReference type="NCBI Taxonomy" id="47480"/>
    <lineage>
        <taxon>Bacteria</taxon>
        <taxon>Bacillati</taxon>
        <taxon>Actinomycetota</taxon>
        <taxon>Actinomycetes</taxon>
        <taxon>Streptosporangiales</taxon>
        <taxon>Streptosporangiaceae</taxon>
        <taxon>Streptosporangium</taxon>
    </lineage>
</organism>
<proteinExistence type="predicted"/>
<dbReference type="EMBL" id="JAUSRB010000001">
    <property type="protein sequence ID" value="MDP9861647.1"/>
    <property type="molecule type" value="Genomic_DNA"/>
</dbReference>
<comment type="caution">
    <text evidence="1">The sequence shown here is derived from an EMBL/GenBank/DDBJ whole genome shotgun (WGS) entry which is preliminary data.</text>
</comment>
<name>A0ABT9QXK6_9ACTN</name>
<dbReference type="Proteomes" id="UP001230426">
    <property type="component" value="Unassembled WGS sequence"/>
</dbReference>
<dbReference type="RefSeq" id="WP_306857507.1">
    <property type="nucleotide sequence ID" value="NZ_JAUSRB010000001.1"/>
</dbReference>
<keyword evidence="2" id="KW-1185">Reference proteome</keyword>
<protein>
    <submittedName>
        <fullName evidence="1">Uncharacterized protein</fullName>
    </submittedName>
</protein>
<accession>A0ABT9QXK6</accession>
<sequence length="60" mass="6460">MDWSTTSGNGHVQCGPFSVQRDGLPNTSAAKVVNYSSSSYVFRACGRIVGGESRCTTGWW</sequence>